<proteinExistence type="predicted"/>
<keyword evidence="2" id="KW-1185">Reference proteome</keyword>
<name>A0A811VEP7_CERCA</name>
<reference evidence="1" key="1">
    <citation type="submission" date="2020-11" db="EMBL/GenBank/DDBJ databases">
        <authorList>
            <person name="Whitehead M."/>
        </authorList>
    </citation>
    <scope>NUCLEOTIDE SEQUENCE</scope>
    <source>
        <strain evidence="1">EGII</strain>
    </source>
</reference>
<dbReference type="Proteomes" id="UP000606786">
    <property type="component" value="Unassembled WGS sequence"/>
</dbReference>
<protein>
    <submittedName>
        <fullName evidence="1">(Mediterranean fruit fly) hypothetical protein</fullName>
    </submittedName>
</protein>
<organism evidence="1 2">
    <name type="scientific">Ceratitis capitata</name>
    <name type="common">Mediterranean fruit fly</name>
    <name type="synonym">Tephritis capitata</name>
    <dbReference type="NCBI Taxonomy" id="7213"/>
    <lineage>
        <taxon>Eukaryota</taxon>
        <taxon>Metazoa</taxon>
        <taxon>Ecdysozoa</taxon>
        <taxon>Arthropoda</taxon>
        <taxon>Hexapoda</taxon>
        <taxon>Insecta</taxon>
        <taxon>Pterygota</taxon>
        <taxon>Neoptera</taxon>
        <taxon>Endopterygota</taxon>
        <taxon>Diptera</taxon>
        <taxon>Brachycera</taxon>
        <taxon>Muscomorpha</taxon>
        <taxon>Tephritoidea</taxon>
        <taxon>Tephritidae</taxon>
        <taxon>Ceratitis</taxon>
        <taxon>Ceratitis</taxon>
    </lineage>
</organism>
<evidence type="ECO:0000313" key="2">
    <source>
        <dbReference type="Proteomes" id="UP000606786"/>
    </source>
</evidence>
<evidence type="ECO:0000313" key="1">
    <source>
        <dbReference type="EMBL" id="CAD7012663.1"/>
    </source>
</evidence>
<gene>
    <name evidence="1" type="ORF">CCAP1982_LOCUS20770</name>
</gene>
<dbReference type="AlphaFoldDB" id="A0A811VEP7"/>
<sequence length="213" mass="24096">MRKSKSVLTVIEFLEPSRVTCKFLLSDLSYLQESYEKVELKSLSKIKDQSTVNSLCQRLVKLFAGTWRLLGWLTKAYLTENHSEPNAAQIQLQIKLKLPHFSRITSHLKSRNFPEARNSKLIALTGTITHENATPTCITRYLPTQPRRLHLNICQTNSLCRSRDSQKRINSSQCQRKCPQAALSALPGSQVPITEAETIQLFADEALSRNGGQ</sequence>
<dbReference type="EMBL" id="CAJHJT010000056">
    <property type="protein sequence ID" value="CAD7012663.1"/>
    <property type="molecule type" value="Genomic_DNA"/>
</dbReference>
<accession>A0A811VEP7</accession>
<comment type="caution">
    <text evidence="1">The sequence shown here is derived from an EMBL/GenBank/DDBJ whole genome shotgun (WGS) entry which is preliminary data.</text>
</comment>